<reference evidence="4 6" key="2">
    <citation type="journal article" date="2012" name="J. Bacteriol.">
        <title>Genome Sequence of Janibacter hoylei MTCC8307, Isolated from the Stratospheric Air.</title>
        <authorList>
            <person name="Pawar S.P."/>
            <person name="Dhotre D.P."/>
            <person name="Shetty S.A."/>
            <person name="Chowdhury S.P."/>
            <person name="Chaudhari B.L."/>
            <person name="Shouche Y.S."/>
        </authorList>
    </citation>
    <scope>NUCLEOTIDE SEQUENCE [LARGE SCALE GENOMIC DNA]</scope>
    <source>
        <strain evidence="4 6">PVAS-1</strain>
    </source>
</reference>
<reference evidence="5 7" key="1">
    <citation type="journal article" date="2009" name="Int. J. Syst. Evol. Microbiol.">
        <title>Janibacter hoylei sp. nov., Bacillus isronensis sp. nov. and Bacillus aryabhattai sp. nov., isolated from cryotubes used for collecting air from the upper atmosphere.</title>
        <authorList>
            <person name="Shivaji S."/>
            <person name="Chaturvedi P."/>
            <person name="Begum Z."/>
            <person name="Pindi P.K."/>
            <person name="Manorama R."/>
            <person name="Padmanaban D.A."/>
            <person name="Shouche Y.S."/>
            <person name="Pawar S."/>
            <person name="Vaishampayan P."/>
            <person name="Dutt C.B."/>
            <person name="Datta G.N."/>
            <person name="Manchanda R.K."/>
            <person name="Rao U.R."/>
            <person name="Bhargava P.M."/>
            <person name="Narlikar J.V."/>
        </authorList>
    </citation>
    <scope>NUCLEOTIDE SEQUENCE [LARGE SCALE GENOMIC DNA]</scope>
    <source>
        <strain evidence="5 7">PVAS-1</strain>
    </source>
</reference>
<dbReference type="Proteomes" id="UP000004474">
    <property type="component" value="Unassembled WGS sequence"/>
</dbReference>
<dbReference type="InterPro" id="IPR009057">
    <property type="entry name" value="Homeodomain-like_sf"/>
</dbReference>
<dbReference type="EMBL" id="ALWX01000004">
    <property type="protein sequence ID" value="EKA62598.1"/>
    <property type="molecule type" value="Genomic_DNA"/>
</dbReference>
<evidence type="ECO:0000256" key="1">
    <source>
        <dbReference type="ARBA" id="ARBA00023125"/>
    </source>
</evidence>
<protein>
    <submittedName>
        <fullName evidence="4">TetR transcriptional regulator</fullName>
    </submittedName>
    <submittedName>
        <fullName evidence="5">TetR/AcrR family transcriptional regulator</fullName>
    </submittedName>
</protein>
<evidence type="ECO:0000256" key="2">
    <source>
        <dbReference type="PROSITE-ProRule" id="PRU00335"/>
    </source>
</evidence>
<dbReference type="Pfam" id="PF00440">
    <property type="entry name" value="TetR_N"/>
    <property type="match status" value="1"/>
</dbReference>
<dbReference type="AlphaFoldDB" id="K1ETX2"/>
<dbReference type="InterPro" id="IPR050109">
    <property type="entry name" value="HTH-type_TetR-like_transc_reg"/>
</dbReference>
<dbReference type="STRING" id="1210046.B277_01134"/>
<sequence length="224" mass="24276">MSTTTDGRSSRWEAHRQERRRTLVESAIRTIRARGASVGMDELAAEAGTSKTVFYRHFSDRHGLYQAVAERVDELILRDIGKVLGENTKRTGLSALDVDPRSVVRAAIDAYLQLVERDPELYRFIVSAPIVVSDRSGNAAEAVATATGKIAGQISDLISAALVDRGNDPAPARLWGHSLVGLVRAGADAWLAGLAGDLTRGELTERLTDLAWSGTKIAWKRPSS</sequence>
<dbReference type="GO" id="GO:0003700">
    <property type="term" value="F:DNA-binding transcription factor activity"/>
    <property type="evidence" value="ECO:0007669"/>
    <property type="project" value="TreeGrafter"/>
</dbReference>
<evidence type="ECO:0000259" key="3">
    <source>
        <dbReference type="PROSITE" id="PS50977"/>
    </source>
</evidence>
<dbReference type="eggNOG" id="COG1309">
    <property type="taxonomic scope" value="Bacteria"/>
</dbReference>
<dbReference type="RefSeq" id="WP_007924199.1">
    <property type="nucleotide sequence ID" value="NZ_ALWX01000004.1"/>
</dbReference>
<keyword evidence="7" id="KW-1185">Reference proteome</keyword>
<dbReference type="SUPFAM" id="SSF48498">
    <property type="entry name" value="Tetracyclin repressor-like, C-terminal domain"/>
    <property type="match status" value="1"/>
</dbReference>
<reference evidence="5" key="3">
    <citation type="submission" date="2017-11" db="EMBL/GenBank/DDBJ databases">
        <authorList>
            <person name="Seuylemezian A."/>
            <person name="Cooper K."/>
            <person name="Vaishampayan P."/>
        </authorList>
    </citation>
    <scope>NUCLEOTIDE SEQUENCE</scope>
    <source>
        <strain evidence="5">PVAS-1</strain>
    </source>
</reference>
<feature type="domain" description="HTH tetR-type" evidence="3">
    <location>
        <begin position="17"/>
        <end position="76"/>
    </location>
</feature>
<name>K1ETX2_9MICO</name>
<accession>K1ETX2</accession>
<dbReference type="PANTHER" id="PTHR30055">
    <property type="entry name" value="HTH-TYPE TRANSCRIPTIONAL REGULATOR RUTR"/>
    <property type="match status" value="1"/>
</dbReference>
<gene>
    <name evidence="4" type="ORF">B277_01134</name>
    <name evidence="5" type="ORF">CWN80_08100</name>
</gene>
<dbReference type="GO" id="GO:0000976">
    <property type="term" value="F:transcription cis-regulatory region binding"/>
    <property type="evidence" value="ECO:0007669"/>
    <property type="project" value="TreeGrafter"/>
</dbReference>
<dbReference type="PANTHER" id="PTHR30055:SF226">
    <property type="entry name" value="HTH-TYPE TRANSCRIPTIONAL REGULATOR PKSA"/>
    <property type="match status" value="1"/>
</dbReference>
<dbReference type="PROSITE" id="PS50977">
    <property type="entry name" value="HTH_TETR_2"/>
    <property type="match status" value="1"/>
</dbReference>
<dbReference type="Proteomes" id="UP000288711">
    <property type="component" value="Unassembled WGS sequence"/>
</dbReference>
<dbReference type="OrthoDB" id="4542604at2"/>
<dbReference type="InterPro" id="IPR036271">
    <property type="entry name" value="Tet_transcr_reg_TetR-rel_C_sf"/>
</dbReference>
<keyword evidence="1 2" id="KW-0238">DNA-binding</keyword>
<dbReference type="InterPro" id="IPR045823">
    <property type="entry name" value="TetR_C_32"/>
</dbReference>
<comment type="caution">
    <text evidence="4">The sequence shown here is derived from an EMBL/GenBank/DDBJ whole genome shotgun (WGS) entry which is preliminary data.</text>
</comment>
<dbReference type="SUPFAM" id="SSF46689">
    <property type="entry name" value="Homeodomain-like"/>
    <property type="match status" value="1"/>
</dbReference>
<dbReference type="InterPro" id="IPR001647">
    <property type="entry name" value="HTH_TetR"/>
</dbReference>
<dbReference type="Pfam" id="PF19344">
    <property type="entry name" value="TetR_C_32"/>
    <property type="match status" value="1"/>
</dbReference>
<dbReference type="Gene3D" id="1.10.357.10">
    <property type="entry name" value="Tetracycline Repressor, domain 2"/>
    <property type="match status" value="1"/>
</dbReference>
<proteinExistence type="predicted"/>
<dbReference type="PATRIC" id="fig|1210046.3.peg.223"/>
<evidence type="ECO:0000313" key="7">
    <source>
        <dbReference type="Proteomes" id="UP000288711"/>
    </source>
</evidence>
<evidence type="ECO:0000313" key="5">
    <source>
        <dbReference type="EMBL" id="RWU83706.1"/>
    </source>
</evidence>
<feature type="DNA-binding region" description="H-T-H motif" evidence="2">
    <location>
        <begin position="39"/>
        <end position="58"/>
    </location>
</feature>
<evidence type="ECO:0000313" key="6">
    <source>
        <dbReference type="Proteomes" id="UP000004474"/>
    </source>
</evidence>
<evidence type="ECO:0000313" key="4">
    <source>
        <dbReference type="EMBL" id="EKA62598.1"/>
    </source>
</evidence>
<dbReference type="EMBL" id="PIPF01000007">
    <property type="protein sequence ID" value="RWU83706.1"/>
    <property type="molecule type" value="Genomic_DNA"/>
</dbReference>
<organism evidence="4 6">
    <name type="scientific">Janibacter hoylei PVAS-1</name>
    <dbReference type="NCBI Taxonomy" id="1210046"/>
    <lineage>
        <taxon>Bacteria</taxon>
        <taxon>Bacillati</taxon>
        <taxon>Actinomycetota</taxon>
        <taxon>Actinomycetes</taxon>
        <taxon>Micrococcales</taxon>
        <taxon>Intrasporangiaceae</taxon>
        <taxon>Janibacter</taxon>
    </lineage>
</organism>